<reference evidence="1" key="2">
    <citation type="journal article" date="2015" name="Data Brief">
        <title>Shoot transcriptome of the giant reed, Arundo donax.</title>
        <authorList>
            <person name="Barrero R.A."/>
            <person name="Guerrero F.D."/>
            <person name="Moolhuijzen P."/>
            <person name="Goolsby J.A."/>
            <person name="Tidwell J."/>
            <person name="Bellgard S.E."/>
            <person name="Bellgard M.I."/>
        </authorList>
    </citation>
    <scope>NUCLEOTIDE SEQUENCE</scope>
    <source>
        <tissue evidence="1">Shoot tissue taken approximately 20 cm above the soil surface</tissue>
    </source>
</reference>
<organism evidence="1">
    <name type="scientific">Arundo donax</name>
    <name type="common">Giant reed</name>
    <name type="synonym">Donax arundinaceus</name>
    <dbReference type="NCBI Taxonomy" id="35708"/>
    <lineage>
        <taxon>Eukaryota</taxon>
        <taxon>Viridiplantae</taxon>
        <taxon>Streptophyta</taxon>
        <taxon>Embryophyta</taxon>
        <taxon>Tracheophyta</taxon>
        <taxon>Spermatophyta</taxon>
        <taxon>Magnoliopsida</taxon>
        <taxon>Liliopsida</taxon>
        <taxon>Poales</taxon>
        <taxon>Poaceae</taxon>
        <taxon>PACMAD clade</taxon>
        <taxon>Arundinoideae</taxon>
        <taxon>Arundineae</taxon>
        <taxon>Arundo</taxon>
    </lineage>
</organism>
<reference evidence="1" key="1">
    <citation type="submission" date="2014-09" db="EMBL/GenBank/DDBJ databases">
        <authorList>
            <person name="Magalhaes I.L.F."/>
            <person name="Oliveira U."/>
            <person name="Santos F.R."/>
            <person name="Vidigal T.H.D.A."/>
            <person name="Brescovit A.D."/>
            <person name="Santos A.J."/>
        </authorList>
    </citation>
    <scope>NUCLEOTIDE SEQUENCE</scope>
    <source>
        <tissue evidence="1">Shoot tissue taken approximately 20 cm above the soil surface</tissue>
    </source>
</reference>
<accession>A0A0A9TYU1</accession>
<sequence length="42" mass="5591">MSFKHQNVIWTVQRYRFTFWLLYKHQNVSWTVQRYRFTFWLF</sequence>
<name>A0A0A9TYU1_ARUDO</name>
<dbReference type="EMBL" id="GBRH01282436">
    <property type="protein sequence ID" value="JAD15459.1"/>
    <property type="molecule type" value="Transcribed_RNA"/>
</dbReference>
<proteinExistence type="predicted"/>
<dbReference type="AlphaFoldDB" id="A0A0A9TYU1"/>
<evidence type="ECO:0000313" key="1">
    <source>
        <dbReference type="EMBL" id="JAD15459.1"/>
    </source>
</evidence>
<protein>
    <submittedName>
        <fullName evidence="1">Uncharacterized protein</fullName>
    </submittedName>
</protein>